<protein>
    <recommendedName>
        <fullName evidence="6">GDSL esterase/lipase</fullName>
    </recommendedName>
</protein>
<evidence type="ECO:0000313" key="5">
    <source>
        <dbReference type="Proteomes" id="UP000823388"/>
    </source>
</evidence>
<keyword evidence="2" id="KW-0378">Hydrolase</keyword>
<evidence type="ECO:0000313" key="4">
    <source>
        <dbReference type="EMBL" id="KAG2555591.1"/>
    </source>
</evidence>
<dbReference type="SUPFAM" id="SSF52266">
    <property type="entry name" value="SGNH hydrolase"/>
    <property type="match status" value="1"/>
</dbReference>
<sequence>MSRAWFYPYGISDSAHGNRPTHTASQSDILAKILGGDESPPPSRLQRANRVDPSGVNFAVAGSGVFDGEATSLRRQVDQLASLVNSGIVEARDLEQSVALVAVSAGHDYSGIITFTFETSSNDMRALTGQVTDEIAAAVRQLQDLGVSKVLVNLLPALGCMPWLSVGSNYRNCDSHGNTLASMHNSALRNKLESSSQDVLLLDLYSIFSNRAQPNVGPCCKNPDPNGYCGQEDRSGRALFRICANPGSVFFWDYIHPSQSGWESVMEQLEGPIEDFLGIESSW</sequence>
<proteinExistence type="inferred from homology"/>
<dbReference type="InterPro" id="IPR036514">
    <property type="entry name" value="SGNH_hydro_sf"/>
</dbReference>
<dbReference type="OrthoDB" id="671228at2759"/>
<keyword evidence="3" id="KW-0443">Lipid metabolism</keyword>
<dbReference type="GO" id="GO:0006629">
    <property type="term" value="P:lipid metabolic process"/>
    <property type="evidence" value="ECO:0007669"/>
    <property type="project" value="UniProtKB-KW"/>
</dbReference>
<organism evidence="4 5">
    <name type="scientific">Panicum virgatum</name>
    <name type="common">Blackwell switchgrass</name>
    <dbReference type="NCBI Taxonomy" id="38727"/>
    <lineage>
        <taxon>Eukaryota</taxon>
        <taxon>Viridiplantae</taxon>
        <taxon>Streptophyta</taxon>
        <taxon>Embryophyta</taxon>
        <taxon>Tracheophyta</taxon>
        <taxon>Spermatophyta</taxon>
        <taxon>Magnoliopsida</taxon>
        <taxon>Liliopsida</taxon>
        <taxon>Poales</taxon>
        <taxon>Poaceae</taxon>
        <taxon>PACMAD clade</taxon>
        <taxon>Panicoideae</taxon>
        <taxon>Panicodae</taxon>
        <taxon>Paniceae</taxon>
        <taxon>Panicinae</taxon>
        <taxon>Panicum</taxon>
        <taxon>Panicum sect. Hiantes</taxon>
    </lineage>
</organism>
<dbReference type="EMBL" id="CM029052">
    <property type="protein sequence ID" value="KAG2555591.1"/>
    <property type="molecule type" value="Genomic_DNA"/>
</dbReference>
<dbReference type="Pfam" id="PF00657">
    <property type="entry name" value="Lipase_GDSL"/>
    <property type="match status" value="1"/>
</dbReference>
<dbReference type="GO" id="GO:0016788">
    <property type="term" value="F:hydrolase activity, acting on ester bonds"/>
    <property type="evidence" value="ECO:0007669"/>
    <property type="project" value="InterPro"/>
</dbReference>
<dbReference type="AlphaFoldDB" id="A0A8T0P078"/>
<evidence type="ECO:0000256" key="3">
    <source>
        <dbReference type="ARBA" id="ARBA00023098"/>
    </source>
</evidence>
<keyword evidence="5" id="KW-1185">Reference proteome</keyword>
<gene>
    <name evidence="4" type="ORF">PVAP13_8NG355406</name>
</gene>
<evidence type="ECO:0000256" key="2">
    <source>
        <dbReference type="ARBA" id="ARBA00022801"/>
    </source>
</evidence>
<dbReference type="PANTHER" id="PTHR46020:SF4">
    <property type="entry name" value="OS04G0650200 PROTEIN"/>
    <property type="match status" value="1"/>
</dbReference>
<evidence type="ECO:0008006" key="6">
    <source>
        <dbReference type="Google" id="ProtNLM"/>
    </source>
</evidence>
<dbReference type="InterPro" id="IPR001087">
    <property type="entry name" value="GDSL"/>
</dbReference>
<comment type="similarity">
    <text evidence="1">Belongs to the 'GDSL' lipolytic enzyme family.</text>
</comment>
<dbReference type="Proteomes" id="UP000823388">
    <property type="component" value="Chromosome 8N"/>
</dbReference>
<evidence type="ECO:0000256" key="1">
    <source>
        <dbReference type="ARBA" id="ARBA00008668"/>
    </source>
</evidence>
<dbReference type="Gene3D" id="3.40.50.1110">
    <property type="entry name" value="SGNH hydrolase"/>
    <property type="match status" value="1"/>
</dbReference>
<reference evidence="4" key="1">
    <citation type="submission" date="2020-05" db="EMBL/GenBank/DDBJ databases">
        <title>WGS assembly of Panicum virgatum.</title>
        <authorList>
            <person name="Lovell J.T."/>
            <person name="Jenkins J."/>
            <person name="Shu S."/>
            <person name="Juenger T.E."/>
            <person name="Schmutz J."/>
        </authorList>
    </citation>
    <scope>NUCLEOTIDE SEQUENCE</scope>
    <source>
        <strain evidence="4">AP13</strain>
    </source>
</reference>
<dbReference type="PANTHER" id="PTHR46020">
    <property type="entry name" value="OSJNBB0059K02.9 PROTEIN"/>
    <property type="match status" value="1"/>
</dbReference>
<comment type="caution">
    <text evidence="4">The sequence shown here is derived from an EMBL/GenBank/DDBJ whole genome shotgun (WGS) entry which is preliminary data.</text>
</comment>
<accession>A0A8T0P078</accession>
<name>A0A8T0P078_PANVG</name>